<evidence type="ECO:0000256" key="2">
    <source>
        <dbReference type="ARBA" id="ARBA00022490"/>
    </source>
</evidence>
<dbReference type="EMBL" id="OZ022409">
    <property type="protein sequence ID" value="CAK9440567.1"/>
    <property type="molecule type" value="Genomic_DNA"/>
</dbReference>
<dbReference type="RefSeq" id="XP_066831559.1">
    <property type="nucleotide sequence ID" value="XM_066974863.1"/>
</dbReference>
<dbReference type="Pfam" id="PF11701">
    <property type="entry name" value="UNC45-central"/>
    <property type="match status" value="1"/>
</dbReference>
<dbReference type="SUPFAM" id="SSF48371">
    <property type="entry name" value="ARM repeat"/>
    <property type="match status" value="1"/>
</dbReference>
<accession>A0ABP0ZVB7</accession>
<protein>
    <recommendedName>
        <fullName evidence="3">UNC-45/Cro1/She4 central domain-containing protein</fullName>
    </recommendedName>
</protein>
<dbReference type="InterPro" id="IPR011989">
    <property type="entry name" value="ARM-like"/>
</dbReference>
<reference evidence="4 5" key="1">
    <citation type="submission" date="2024-03" db="EMBL/GenBank/DDBJ databases">
        <authorList>
            <person name="Brejova B."/>
        </authorList>
    </citation>
    <scope>NUCLEOTIDE SEQUENCE [LARGE SCALE GENOMIC DNA]</scope>
    <source>
        <strain evidence="4 5">CBS 14171</strain>
    </source>
</reference>
<name>A0ABP0ZVB7_9ASCO</name>
<dbReference type="Gene3D" id="1.25.10.10">
    <property type="entry name" value="Leucine-rich Repeat Variant"/>
    <property type="match status" value="1"/>
</dbReference>
<evidence type="ECO:0000256" key="1">
    <source>
        <dbReference type="ARBA" id="ARBA00004496"/>
    </source>
</evidence>
<keyword evidence="2" id="KW-0963">Cytoplasm</keyword>
<organism evidence="4 5">
    <name type="scientific">Lodderomyces beijingensis</name>
    <dbReference type="NCBI Taxonomy" id="1775926"/>
    <lineage>
        <taxon>Eukaryota</taxon>
        <taxon>Fungi</taxon>
        <taxon>Dikarya</taxon>
        <taxon>Ascomycota</taxon>
        <taxon>Saccharomycotina</taxon>
        <taxon>Pichiomycetes</taxon>
        <taxon>Debaryomycetaceae</taxon>
        <taxon>Candida/Lodderomyces clade</taxon>
        <taxon>Lodderomyces</taxon>
    </lineage>
</organism>
<evidence type="ECO:0000313" key="5">
    <source>
        <dbReference type="Proteomes" id="UP001497383"/>
    </source>
</evidence>
<dbReference type="PANTHER" id="PTHR45994:SF1">
    <property type="entry name" value="FI21225P1"/>
    <property type="match status" value="1"/>
</dbReference>
<dbReference type="InterPro" id="IPR024660">
    <property type="entry name" value="UCS_central_dom"/>
</dbReference>
<gene>
    <name evidence="4" type="ORF">LODBEIA_P46210</name>
</gene>
<dbReference type="PANTHER" id="PTHR45994">
    <property type="entry name" value="FI21225P1"/>
    <property type="match status" value="1"/>
</dbReference>
<dbReference type="Proteomes" id="UP001497383">
    <property type="component" value="Chromosome 5"/>
</dbReference>
<keyword evidence="5" id="KW-1185">Reference proteome</keyword>
<dbReference type="InterPro" id="IPR016024">
    <property type="entry name" value="ARM-type_fold"/>
</dbReference>
<evidence type="ECO:0000313" key="4">
    <source>
        <dbReference type="EMBL" id="CAK9440567.1"/>
    </source>
</evidence>
<comment type="subcellular location">
    <subcellularLocation>
        <location evidence="1">Cytoplasm</location>
    </subcellularLocation>
</comment>
<evidence type="ECO:0000259" key="3">
    <source>
        <dbReference type="Pfam" id="PF11701"/>
    </source>
</evidence>
<dbReference type="GeneID" id="92209817"/>
<dbReference type="Gene3D" id="1.25.10.100">
    <property type="match status" value="1"/>
</dbReference>
<sequence>MSATKGDTQDIDQLYAQALARSSASALDTLLDPLLRAAHDKEQSKYLFEKLLSNPAQFIQVSLDIGDDSGKLIQSVFTQNEPSREAVLNILSALRANIKSLRHNDTAHLESYLGIYFAIISKTKVSNPQHLSLFLSYVGASPRINHRVLLILVQSLQLEKSEAANVASEYLELQMDDSSLDATSFINFLAVLEMCFPLVPEVCAQIYTDNKTKEHILRGKDEFRNSTVPILKCISSSCMIENCRSFTSNAYYEFLTKAFNSGTYHAEILAGLVLAKVWSTVQGTSNQQHRHDLKIADVAGRLMLFIDEQTTKNDQMEYNEYAIEGLSYLSLYWEPRELMRMDVTFMEKLLKVLQGSSSAASNINTSVQYGILTILVNLTKSKQSATTASAREKLKNAASPKVGSESEEEKTANIQLFNAELLKDDRLVSHLCKIKTFESSSTNISNTVVEIVYNLSCDQKKSLRTELVKQGGLTVLLSYLIKHSKMEKVGGANSGAGGSGRVVAAPSDPDKLFLEHRMRALRGVCRMLISVDPKLAFDKYDVKTVVPFLIELLDQNDSMADLNGSMTILDKYEALLALTNIAAAEDPQLQNFIILEVMPCVDDLILSEFQLQIGTYELLNNLISQPILLAKFFNIEQEQNKQRLLISLKLLNSNNVELQTILAKFFVNATNFDMVADVLVDNKLIFDEVLKITTEILHDQNEPDLITASSYLLMNLVYAAANKSENSLAQIRNYPNLRAACAKISHRGNNAESKEIMDVVNKLCKFY</sequence>
<feature type="domain" description="UNC-45/Cro1/She4 central" evidence="3">
    <location>
        <begin position="129"/>
        <end position="277"/>
    </location>
</feature>
<proteinExistence type="predicted"/>